<dbReference type="Gene3D" id="3.30.300.30">
    <property type="match status" value="1"/>
</dbReference>
<keyword evidence="6" id="KW-1185">Reference proteome</keyword>
<gene>
    <name evidence="5" type="ORF">QF092_07110</name>
</gene>
<proteinExistence type="predicted"/>
<dbReference type="InterPro" id="IPR045851">
    <property type="entry name" value="AMP-bd_C_sf"/>
</dbReference>
<reference evidence="5 6" key="1">
    <citation type="submission" date="2023-04" db="EMBL/GenBank/DDBJ databases">
        <title>YMD61, complete Genome.</title>
        <authorList>
            <person name="Zhang J."/>
        </authorList>
    </citation>
    <scope>NUCLEOTIDE SEQUENCE [LARGE SCALE GENOMIC DNA]</scope>
    <source>
        <strain evidence="5 6">YMD61</strain>
    </source>
</reference>
<evidence type="ECO:0000256" key="1">
    <source>
        <dbReference type="ARBA" id="ARBA00022598"/>
    </source>
</evidence>
<dbReference type="InterPro" id="IPR000873">
    <property type="entry name" value="AMP-dep_synth/lig_dom"/>
</dbReference>
<dbReference type="PANTHER" id="PTHR43352">
    <property type="entry name" value="ACETYL-COA SYNTHETASE"/>
    <property type="match status" value="1"/>
</dbReference>
<evidence type="ECO:0000256" key="2">
    <source>
        <dbReference type="SAM" id="MobiDB-lite"/>
    </source>
</evidence>
<dbReference type="InterPro" id="IPR020845">
    <property type="entry name" value="AMP-binding_CS"/>
</dbReference>
<accession>A0ABY8QBD8</accession>
<keyword evidence="1" id="KW-0436">Ligase</keyword>
<dbReference type="Gene3D" id="3.40.50.12780">
    <property type="entry name" value="N-terminal domain of ligase-like"/>
    <property type="match status" value="1"/>
</dbReference>
<dbReference type="InterPro" id="IPR042099">
    <property type="entry name" value="ANL_N_sf"/>
</dbReference>
<dbReference type="EMBL" id="CP124535">
    <property type="protein sequence ID" value="WGV17550.1"/>
    <property type="molecule type" value="Genomic_DNA"/>
</dbReference>
<dbReference type="RefSeq" id="WP_281468949.1">
    <property type="nucleotide sequence ID" value="NZ_CP124535.1"/>
</dbReference>
<dbReference type="PANTHER" id="PTHR43352:SF1">
    <property type="entry name" value="ANTHRANILATE--COA LIGASE"/>
    <property type="match status" value="1"/>
</dbReference>
<organism evidence="5 6">
    <name type="scientific">Fuscovulum ytuae</name>
    <dbReference type="NCBI Taxonomy" id="3042299"/>
    <lineage>
        <taxon>Bacteria</taxon>
        <taxon>Pseudomonadati</taxon>
        <taxon>Pseudomonadota</taxon>
        <taxon>Alphaproteobacteria</taxon>
        <taxon>Rhodobacterales</taxon>
        <taxon>Paracoccaceae</taxon>
        <taxon>Fuscovulum</taxon>
    </lineage>
</organism>
<dbReference type="InterPro" id="IPR025110">
    <property type="entry name" value="AMP-bd_C"/>
</dbReference>
<evidence type="ECO:0000259" key="3">
    <source>
        <dbReference type="Pfam" id="PF00501"/>
    </source>
</evidence>
<dbReference type="Pfam" id="PF00501">
    <property type="entry name" value="AMP-binding"/>
    <property type="match status" value="1"/>
</dbReference>
<dbReference type="Pfam" id="PF13193">
    <property type="entry name" value="AMP-binding_C"/>
    <property type="match status" value="1"/>
</dbReference>
<evidence type="ECO:0000313" key="6">
    <source>
        <dbReference type="Proteomes" id="UP001230978"/>
    </source>
</evidence>
<dbReference type="PROSITE" id="PS00455">
    <property type="entry name" value="AMP_BINDING"/>
    <property type="match status" value="1"/>
</dbReference>
<feature type="domain" description="AMP-binding enzyme C-terminal" evidence="4">
    <location>
        <begin position="455"/>
        <end position="533"/>
    </location>
</feature>
<evidence type="ECO:0000313" key="5">
    <source>
        <dbReference type="EMBL" id="WGV17550.1"/>
    </source>
</evidence>
<feature type="region of interest" description="Disordered" evidence="2">
    <location>
        <begin position="1"/>
        <end position="22"/>
    </location>
</feature>
<dbReference type="SUPFAM" id="SSF56801">
    <property type="entry name" value="Acetyl-CoA synthetase-like"/>
    <property type="match status" value="1"/>
</dbReference>
<sequence length="544" mass="59452">MSFQTLGPSGHEDSFTRDNLPPPDQWPELRLDGFAYPEWLNAAVELTDRMVDRGFGDRIALIGNGRARTYKELTDWSNRIAHALVDEYGIRPGNRVLIRSANNPAMVACWLAATKVGAVVVNTMPMLRAGELAKIVDKAQITHALCDTRLIEDLVACQKDSRVLHTVVGFDGTANHDAELDRIALKKPVRFTPPPTGRDDVALLGFTSGTTGEPKATMHFHRDLLIIADGYAREVLNVTPDDIFVGSPPLAFTFGLGGLAIFPLRFGAAAALLEQASPPNMIDIIQEHRATICFTAPTAYRVMLKAMAEGADLSSLRAAVSAGETLPAPVYDEWQAKTGKPMLDGIGATEMLHIFLTNRFDDHRPGCTGRPVRGYEARIVGPDMQELPSGEVGRLAVRGPTGCRYLADARQTRYVQDGWNLTGDSFWQDDEGRFHFAARSDDMIISAGYNIAGPEVEAALLSHPAVLECAVIGAPDEDRGQIVEAHVVLAEGQAGDALMVKLLQDHVKSVIAPYKYPRRVIFTPALPKTQTGKIQRFRLRTDPT</sequence>
<feature type="domain" description="AMP-dependent synthetase/ligase" evidence="3">
    <location>
        <begin position="53"/>
        <end position="401"/>
    </location>
</feature>
<protein>
    <submittedName>
        <fullName evidence="5">AMP-binding protein</fullName>
    </submittedName>
</protein>
<name>A0ABY8QBD8_9RHOB</name>
<evidence type="ECO:0000259" key="4">
    <source>
        <dbReference type="Pfam" id="PF13193"/>
    </source>
</evidence>
<dbReference type="Proteomes" id="UP001230978">
    <property type="component" value="Chromosome"/>
</dbReference>